<dbReference type="Proteomes" id="UP000278035">
    <property type="component" value="Chromosome"/>
</dbReference>
<dbReference type="KEGG" id="slj:EGC82_05200"/>
<dbReference type="SUPFAM" id="SSF117782">
    <property type="entry name" value="YbjQ-like"/>
    <property type="match status" value="1"/>
</dbReference>
<dbReference type="RefSeq" id="WP_124729814.1">
    <property type="nucleotide sequence ID" value="NZ_CBCSKC010000008.1"/>
</dbReference>
<reference evidence="3" key="1">
    <citation type="submission" date="2018-11" db="EMBL/GenBank/DDBJ databases">
        <title>Shewanella sp. M2.</title>
        <authorList>
            <person name="Hwang Y.J."/>
            <person name="Hwang C.Y."/>
        </authorList>
    </citation>
    <scope>NUCLEOTIDE SEQUENCE [LARGE SCALE GENOMIC DNA]</scope>
    <source>
        <strain evidence="3">LMG 19866</strain>
    </source>
</reference>
<name>A0A3G8LRH3_9GAMM</name>
<feature type="signal peptide" evidence="1">
    <location>
        <begin position="1"/>
        <end position="20"/>
    </location>
</feature>
<dbReference type="OrthoDB" id="6704512at2"/>
<dbReference type="InterPro" id="IPR035439">
    <property type="entry name" value="UPF0145_dom_sf"/>
</dbReference>
<dbReference type="PROSITE" id="PS51257">
    <property type="entry name" value="PROKAR_LIPOPROTEIN"/>
    <property type="match status" value="1"/>
</dbReference>
<feature type="chain" id="PRO_5018153457" evidence="1">
    <location>
        <begin position="21"/>
        <end position="137"/>
    </location>
</feature>
<sequence length="137" mass="14754">MHKLILLTGLVLLTSCASNTSIVANQSTSHSNPICLISGVPSSDIKYTVITQLKYAKNGYGNINSVLPIIVKQAQSLGADAIIDYNGGHRFGFWPWQFIRPVVRGTAVTWDSPDDIDCKALGGTFDTQLKGSLTTDV</sequence>
<keyword evidence="1" id="KW-0732">Signal</keyword>
<proteinExistence type="predicted"/>
<dbReference type="EMBL" id="CP034015">
    <property type="protein sequence ID" value="AZG72216.1"/>
    <property type="molecule type" value="Genomic_DNA"/>
</dbReference>
<keyword evidence="3" id="KW-1185">Reference proteome</keyword>
<evidence type="ECO:0000256" key="1">
    <source>
        <dbReference type="SAM" id="SignalP"/>
    </source>
</evidence>
<gene>
    <name evidence="2" type="ORF">EGC82_05200</name>
</gene>
<organism evidence="2 3">
    <name type="scientific">Shewanella livingstonensis</name>
    <dbReference type="NCBI Taxonomy" id="150120"/>
    <lineage>
        <taxon>Bacteria</taxon>
        <taxon>Pseudomonadati</taxon>
        <taxon>Pseudomonadota</taxon>
        <taxon>Gammaproteobacteria</taxon>
        <taxon>Alteromonadales</taxon>
        <taxon>Shewanellaceae</taxon>
        <taxon>Shewanella</taxon>
    </lineage>
</organism>
<evidence type="ECO:0000313" key="3">
    <source>
        <dbReference type="Proteomes" id="UP000278035"/>
    </source>
</evidence>
<evidence type="ECO:0000313" key="2">
    <source>
        <dbReference type="EMBL" id="AZG72216.1"/>
    </source>
</evidence>
<accession>A0A3G8LRH3</accession>
<protein>
    <submittedName>
        <fullName evidence="2">Peptide signal protein</fullName>
    </submittedName>
</protein>
<dbReference type="AlphaFoldDB" id="A0A3G8LRH3"/>